<sequence>MYGADSCPPSAFDAEMDLADMRKNYAKSSLDEADLNPNPVEQFRAWLEVAKDSPDVPEPNAMILATVAASGQPSARAVLLKGLDERGFIFYSNYESRKAQELAANPKAALVFNWLALERQVRVEGEVSRLPRAESEAYHRTRPHGSQLGEWVSPQSRVIENRGVLEARLAAFEAKFPDEVPLPDFWGGFVVAPQVIEFWQGRPSRLHDRLRYTRRGEGWQRERLAP</sequence>
<comment type="similarity">
    <text evidence="1 7">Belongs to the pyridoxamine 5'-phosphate oxidase family.</text>
</comment>
<feature type="binding site" evidence="7 8">
    <location>
        <begin position="205"/>
        <end position="207"/>
    </location>
    <ligand>
        <name>substrate</name>
    </ligand>
</feature>
<dbReference type="InterPro" id="IPR019740">
    <property type="entry name" value="Pyridox_Oxase_CS"/>
</dbReference>
<feature type="binding site" evidence="7 9">
    <location>
        <position position="98"/>
    </location>
    <ligand>
        <name>FMN</name>
        <dbReference type="ChEBI" id="CHEBI:58210"/>
    </ligand>
</feature>
<dbReference type="SUPFAM" id="SSF50475">
    <property type="entry name" value="FMN-binding split barrel"/>
    <property type="match status" value="1"/>
</dbReference>
<dbReference type="InterPro" id="IPR000659">
    <property type="entry name" value="Pyridox_Oxase"/>
</dbReference>
<keyword evidence="6 7" id="KW-0664">Pyridoxine biosynthesis</keyword>
<dbReference type="PANTHER" id="PTHR10851:SF0">
    <property type="entry name" value="PYRIDOXINE-5'-PHOSPHATE OXIDASE"/>
    <property type="match status" value="1"/>
</dbReference>
<evidence type="ECO:0000256" key="2">
    <source>
        <dbReference type="ARBA" id="ARBA00011738"/>
    </source>
</evidence>
<feature type="binding site" evidence="7 8">
    <location>
        <position position="138"/>
    </location>
    <ligand>
        <name>substrate</name>
    </ligand>
</feature>
<organism evidence="12">
    <name type="scientific">uncultured Truepera sp</name>
    <dbReference type="NCBI Taxonomy" id="543023"/>
    <lineage>
        <taxon>Bacteria</taxon>
        <taxon>Thermotogati</taxon>
        <taxon>Deinococcota</taxon>
        <taxon>Deinococci</taxon>
        <taxon>Trueperales</taxon>
        <taxon>Trueperaceae</taxon>
        <taxon>Truepera</taxon>
        <taxon>environmental samples</taxon>
    </lineage>
</organism>
<feature type="binding site" evidence="7 9">
    <location>
        <position position="209"/>
    </location>
    <ligand>
        <name>FMN</name>
        <dbReference type="ChEBI" id="CHEBI:58210"/>
    </ligand>
</feature>
<feature type="binding site" evidence="7 9">
    <location>
        <begin position="76"/>
        <end position="81"/>
    </location>
    <ligand>
        <name>FMN</name>
        <dbReference type="ChEBI" id="CHEBI:58210"/>
    </ligand>
</feature>
<dbReference type="UniPathway" id="UPA01068">
    <property type="reaction ID" value="UER00304"/>
</dbReference>
<feature type="binding site" evidence="7 8">
    <location>
        <position position="81"/>
    </location>
    <ligand>
        <name>substrate</name>
    </ligand>
</feature>
<comment type="cofactor">
    <cofactor evidence="7 9">
        <name>FMN</name>
        <dbReference type="ChEBI" id="CHEBI:58210"/>
    </cofactor>
    <text evidence="7 9">Binds 1 FMN per subunit.</text>
</comment>
<dbReference type="GO" id="GO:0010181">
    <property type="term" value="F:FMN binding"/>
    <property type="evidence" value="ECO:0007669"/>
    <property type="project" value="UniProtKB-UniRule"/>
</dbReference>
<evidence type="ECO:0000259" key="11">
    <source>
        <dbReference type="Pfam" id="PF10590"/>
    </source>
</evidence>
<protein>
    <recommendedName>
        <fullName evidence="7">Pyridoxine/pyridoxamine 5'-phosphate oxidase</fullName>
        <ecNumber evidence="7">1.4.3.5</ecNumber>
    </recommendedName>
    <alternativeName>
        <fullName evidence="7">PNP/PMP oxidase</fullName>
        <shortName evidence="7">PNPOx</shortName>
    </alternativeName>
    <alternativeName>
        <fullName evidence="7">Pyridoxal 5'-phosphate synthase</fullName>
    </alternativeName>
</protein>
<comment type="function">
    <text evidence="7">Catalyzes the oxidation of either pyridoxine 5'-phosphate (PNP) or pyridoxamine 5'-phosphate (PMP) into pyridoxal 5'-phosphate (PLP).</text>
</comment>
<comment type="pathway">
    <text evidence="7">Cofactor metabolism; pyridoxal 5'-phosphate salvage; pyridoxal 5'-phosphate from pyridoxamine 5'-phosphate: step 1/1.</text>
</comment>
<feature type="binding site" evidence="7 8">
    <location>
        <position position="146"/>
    </location>
    <ligand>
        <name>substrate</name>
    </ligand>
</feature>
<dbReference type="NCBIfam" id="NF004231">
    <property type="entry name" value="PRK05679.1"/>
    <property type="match status" value="1"/>
</dbReference>
<dbReference type="NCBIfam" id="TIGR00558">
    <property type="entry name" value="pdxH"/>
    <property type="match status" value="1"/>
</dbReference>
<evidence type="ECO:0000256" key="5">
    <source>
        <dbReference type="ARBA" id="ARBA00023002"/>
    </source>
</evidence>
<feature type="binding site" evidence="7 9">
    <location>
        <position position="199"/>
    </location>
    <ligand>
        <name>FMN</name>
        <dbReference type="ChEBI" id="CHEBI:58210"/>
    </ligand>
</feature>
<dbReference type="Gene3D" id="2.30.110.10">
    <property type="entry name" value="Electron Transport, Fmn-binding Protein, Chain A"/>
    <property type="match status" value="1"/>
</dbReference>
<feature type="binding site" evidence="8">
    <location>
        <begin position="22"/>
        <end position="25"/>
    </location>
    <ligand>
        <name>substrate</name>
    </ligand>
</feature>
<feature type="domain" description="Pyridoxamine 5'-phosphate oxidase N-terminal" evidence="10">
    <location>
        <begin position="56"/>
        <end position="173"/>
    </location>
</feature>
<comment type="pathway">
    <text evidence="7">Cofactor metabolism; pyridoxal 5'-phosphate salvage; pyridoxal 5'-phosphate from pyridoxine 5'-phosphate: step 1/1.</text>
</comment>
<dbReference type="Pfam" id="PF01243">
    <property type="entry name" value="PNPOx_N"/>
    <property type="match status" value="1"/>
</dbReference>
<feature type="domain" description="Pyridoxine 5'-phosphate oxidase dimerisation C-terminal" evidence="11">
    <location>
        <begin position="186"/>
        <end position="226"/>
    </location>
</feature>
<feature type="binding site" evidence="7 9">
    <location>
        <position position="120"/>
    </location>
    <ligand>
        <name>FMN</name>
        <dbReference type="ChEBI" id="CHEBI:58210"/>
    </ligand>
</feature>
<dbReference type="InterPro" id="IPR019576">
    <property type="entry name" value="Pyridoxamine_oxidase_dimer_C"/>
</dbReference>
<dbReference type="GO" id="GO:0004733">
    <property type="term" value="F:pyridoxamine phosphate oxidase activity"/>
    <property type="evidence" value="ECO:0007669"/>
    <property type="project" value="UniProtKB-UniRule"/>
</dbReference>
<dbReference type="FunFam" id="2.30.110.10:FF:000020">
    <property type="entry name" value="PNPO isoform 11"/>
    <property type="match status" value="1"/>
</dbReference>
<dbReference type="EC" id="1.4.3.5" evidence="7"/>
<dbReference type="GO" id="GO:0008615">
    <property type="term" value="P:pyridoxine biosynthetic process"/>
    <property type="evidence" value="ECO:0007669"/>
    <property type="project" value="UniProtKB-UniRule"/>
</dbReference>
<feature type="binding site" evidence="7 9">
    <location>
        <position position="97"/>
    </location>
    <ligand>
        <name>FMN</name>
        <dbReference type="ChEBI" id="CHEBI:58210"/>
    </ligand>
</feature>
<dbReference type="PROSITE" id="PS01064">
    <property type="entry name" value="PYRIDOX_OXIDASE"/>
    <property type="match status" value="1"/>
</dbReference>
<feature type="binding site" evidence="7">
    <location>
        <begin position="91"/>
        <end position="92"/>
    </location>
    <ligand>
        <name>FMN</name>
        <dbReference type="ChEBI" id="CHEBI:58210"/>
    </ligand>
</feature>
<dbReference type="HAMAP" id="MF_01629">
    <property type="entry name" value="PdxH"/>
    <property type="match status" value="1"/>
</dbReference>
<evidence type="ECO:0000256" key="4">
    <source>
        <dbReference type="ARBA" id="ARBA00022643"/>
    </source>
</evidence>
<evidence type="ECO:0000256" key="7">
    <source>
        <dbReference type="HAMAP-Rule" id="MF_01629"/>
    </source>
</evidence>
<dbReference type="InterPro" id="IPR012349">
    <property type="entry name" value="Split_barrel_FMN-bd"/>
</dbReference>
<name>A0A6J4VA30_9DEIN</name>
<evidence type="ECO:0000256" key="8">
    <source>
        <dbReference type="PIRSR" id="PIRSR000190-1"/>
    </source>
</evidence>
<comment type="catalytic activity">
    <reaction evidence="7">
        <text>pyridoxamine 5'-phosphate + O2 + H2O = pyridoxal 5'-phosphate + H2O2 + NH4(+)</text>
        <dbReference type="Rhea" id="RHEA:15817"/>
        <dbReference type="ChEBI" id="CHEBI:15377"/>
        <dbReference type="ChEBI" id="CHEBI:15379"/>
        <dbReference type="ChEBI" id="CHEBI:16240"/>
        <dbReference type="ChEBI" id="CHEBI:28938"/>
        <dbReference type="ChEBI" id="CHEBI:58451"/>
        <dbReference type="ChEBI" id="CHEBI:597326"/>
        <dbReference type="EC" id="1.4.3.5"/>
    </reaction>
</comment>
<dbReference type="PIRSF" id="PIRSF000190">
    <property type="entry name" value="Pyd_amn-ph_oxd"/>
    <property type="match status" value="1"/>
</dbReference>
<accession>A0A6J4VA30</accession>
<keyword evidence="5 7" id="KW-0560">Oxidoreductase</keyword>
<evidence type="ECO:0000259" key="10">
    <source>
        <dbReference type="Pfam" id="PF01243"/>
    </source>
</evidence>
<dbReference type="EMBL" id="CADCWP010000153">
    <property type="protein sequence ID" value="CAA9573607.1"/>
    <property type="molecule type" value="Genomic_DNA"/>
</dbReference>
<evidence type="ECO:0000256" key="9">
    <source>
        <dbReference type="PIRSR" id="PIRSR000190-2"/>
    </source>
</evidence>
<comment type="subunit">
    <text evidence="2 7">Homodimer.</text>
</comment>
<evidence type="ECO:0000256" key="6">
    <source>
        <dbReference type="ARBA" id="ARBA00023096"/>
    </source>
</evidence>
<keyword evidence="3 7" id="KW-0285">Flavoprotein</keyword>
<feature type="binding site" evidence="7 8">
    <location>
        <position position="142"/>
    </location>
    <ligand>
        <name>substrate</name>
    </ligand>
</feature>
<evidence type="ECO:0000256" key="3">
    <source>
        <dbReference type="ARBA" id="ARBA00022630"/>
    </source>
</evidence>
<evidence type="ECO:0000313" key="12">
    <source>
        <dbReference type="EMBL" id="CAA9573607.1"/>
    </source>
</evidence>
<dbReference type="InterPro" id="IPR011576">
    <property type="entry name" value="Pyridox_Oxase_N"/>
</dbReference>
<dbReference type="PANTHER" id="PTHR10851">
    <property type="entry name" value="PYRIDOXINE-5-PHOSPHATE OXIDASE"/>
    <property type="match status" value="1"/>
</dbReference>
<dbReference type="Pfam" id="PF10590">
    <property type="entry name" value="PNP_phzG_C"/>
    <property type="match status" value="1"/>
</dbReference>
<evidence type="ECO:0000256" key="1">
    <source>
        <dbReference type="ARBA" id="ARBA00007301"/>
    </source>
</evidence>
<reference evidence="12" key="1">
    <citation type="submission" date="2020-02" db="EMBL/GenBank/DDBJ databases">
        <authorList>
            <person name="Meier V. D."/>
        </authorList>
    </citation>
    <scope>NUCLEOTIDE SEQUENCE</scope>
    <source>
        <strain evidence="12">AVDCRST_MAG86</strain>
    </source>
</reference>
<feature type="binding site" evidence="7 9">
    <location>
        <begin position="155"/>
        <end position="156"/>
    </location>
    <ligand>
        <name>FMN</name>
        <dbReference type="ChEBI" id="CHEBI:58210"/>
    </ligand>
</feature>
<keyword evidence="4 7" id="KW-0288">FMN</keyword>
<comment type="catalytic activity">
    <reaction evidence="7">
        <text>pyridoxine 5'-phosphate + O2 = pyridoxal 5'-phosphate + H2O2</text>
        <dbReference type="Rhea" id="RHEA:15149"/>
        <dbReference type="ChEBI" id="CHEBI:15379"/>
        <dbReference type="ChEBI" id="CHEBI:16240"/>
        <dbReference type="ChEBI" id="CHEBI:58589"/>
        <dbReference type="ChEBI" id="CHEBI:597326"/>
        <dbReference type="EC" id="1.4.3.5"/>
    </reaction>
</comment>
<gene>
    <name evidence="7" type="primary">pdxH</name>
    <name evidence="12" type="ORF">AVDCRST_MAG86-2034</name>
</gene>
<proteinExistence type="inferred from homology"/>
<dbReference type="AlphaFoldDB" id="A0A6J4VA30"/>